<dbReference type="Proteomes" id="UP000243680">
    <property type="component" value="Chromosome 1"/>
</dbReference>
<reference evidence="1 2" key="1">
    <citation type="submission" date="2015-12" db="EMBL/GenBank/DDBJ databases">
        <title>Diversity of Burkholderia near neighbor genomes.</title>
        <authorList>
            <person name="Sahl J."/>
            <person name="Wagner D."/>
            <person name="Keim P."/>
        </authorList>
    </citation>
    <scope>NUCLEOTIDE SEQUENCE [LARGE SCALE GENOMIC DNA]</scope>
    <source>
        <strain evidence="1 2">MSMB0783</strain>
    </source>
</reference>
<evidence type="ECO:0000313" key="1">
    <source>
        <dbReference type="EMBL" id="AOJ75928.1"/>
    </source>
</evidence>
<gene>
    <name evidence="1" type="ORF">WJ35_13235</name>
</gene>
<dbReference type="EMBL" id="CP013420">
    <property type="protein sequence ID" value="AOJ75928.1"/>
    <property type="molecule type" value="Genomic_DNA"/>
</dbReference>
<accession>A0A1B4LFM7</accession>
<evidence type="ECO:0000313" key="2">
    <source>
        <dbReference type="Proteomes" id="UP000243680"/>
    </source>
</evidence>
<dbReference type="AlphaFoldDB" id="A0A1B4LFM7"/>
<protein>
    <submittedName>
        <fullName evidence="1">Uncharacterized protein</fullName>
    </submittedName>
</protein>
<sequence length="73" mass="8431">MSLIKTKYERLAPRMEYLCDEVVLALAWKKASAYVRRHNWYADTLELDASGLNLEGLTQAWSEVGRNSWRPTG</sequence>
<organism evidence="1 2">
    <name type="scientific">Burkholderia ubonensis</name>
    <dbReference type="NCBI Taxonomy" id="101571"/>
    <lineage>
        <taxon>Bacteria</taxon>
        <taxon>Pseudomonadati</taxon>
        <taxon>Pseudomonadota</taxon>
        <taxon>Betaproteobacteria</taxon>
        <taxon>Burkholderiales</taxon>
        <taxon>Burkholderiaceae</taxon>
        <taxon>Burkholderia</taxon>
        <taxon>Burkholderia cepacia complex</taxon>
    </lineage>
</organism>
<name>A0A1B4LFM7_9BURK</name>
<proteinExistence type="predicted"/>